<dbReference type="Gene3D" id="3.55.50.30">
    <property type="match status" value="1"/>
</dbReference>
<evidence type="ECO:0000259" key="3">
    <source>
        <dbReference type="Pfam" id="PF16344"/>
    </source>
</evidence>
<reference evidence="4 5" key="1">
    <citation type="submission" date="2019-09" db="EMBL/GenBank/DDBJ databases">
        <title>Chitinophaga ginsengihumi sp. nov., isolated from soil of ginseng rhizosphere.</title>
        <authorList>
            <person name="Lee J."/>
        </authorList>
    </citation>
    <scope>NUCLEOTIDE SEQUENCE [LARGE SCALE GENOMIC DNA]</scope>
    <source>
        <strain evidence="4 5">BN140078</strain>
    </source>
</reference>
<accession>A0A5B2VRQ4</accession>
<dbReference type="Pfam" id="PF16344">
    <property type="entry name" value="FecR_C"/>
    <property type="match status" value="1"/>
</dbReference>
<feature type="domain" description="FecR protein" evidence="2">
    <location>
        <begin position="182"/>
        <end position="274"/>
    </location>
</feature>
<sequence length="389" mass="44070">MDKDELKHLFKRYQLRQCTPAELERLRSFLETGDADNLLGDVWEDLQQQENTPHPIDPADRERVYHNILEDSRLGKKAPAKTWAIWARVAAAVILAAGISWAVMKQPWLPAKQPTPATLASQTVLPGTNRARIMFDDGMAIDLENTTSDTVIKKGSLLILKGENGAIRYATTSQQSEPIYNTIVTPKGGEYQVELPDGSHVWLNAQTSLRYPVSFQDKTRQVELNGEAYFDVAKNNQPFIVKTRNQQLEVLGTVFNINSFNNNITTTLVEGKVKLQSLKENNQARILKPNEQSVFQEQQDNFTVTPVDPLYATAWRNGNFSFNNANIKEVMGSIARWYDVEVEYTGNFTNNYFSGKISKFEQIDKLLATLALTGDIHFKRDGRRVIVME</sequence>
<keyword evidence="1" id="KW-0472">Membrane</keyword>
<evidence type="ECO:0000313" key="4">
    <source>
        <dbReference type="EMBL" id="KAA2241300.1"/>
    </source>
</evidence>
<dbReference type="PANTHER" id="PTHR30273:SF2">
    <property type="entry name" value="PROTEIN FECR"/>
    <property type="match status" value="1"/>
</dbReference>
<organism evidence="4 5">
    <name type="scientific">Chitinophaga agrisoli</name>
    <dbReference type="NCBI Taxonomy" id="2607653"/>
    <lineage>
        <taxon>Bacteria</taxon>
        <taxon>Pseudomonadati</taxon>
        <taxon>Bacteroidota</taxon>
        <taxon>Chitinophagia</taxon>
        <taxon>Chitinophagales</taxon>
        <taxon>Chitinophagaceae</taxon>
        <taxon>Chitinophaga</taxon>
    </lineage>
</organism>
<keyword evidence="5" id="KW-1185">Reference proteome</keyword>
<dbReference type="FunFam" id="2.60.120.1440:FF:000001">
    <property type="entry name" value="Putative anti-sigma factor"/>
    <property type="match status" value="1"/>
</dbReference>
<protein>
    <submittedName>
        <fullName evidence="4">FecR family protein</fullName>
    </submittedName>
</protein>
<dbReference type="AlphaFoldDB" id="A0A5B2VRQ4"/>
<dbReference type="InterPro" id="IPR032508">
    <property type="entry name" value="FecR_C"/>
</dbReference>
<proteinExistence type="predicted"/>
<dbReference type="Pfam" id="PF04773">
    <property type="entry name" value="FecR"/>
    <property type="match status" value="1"/>
</dbReference>
<reference evidence="4 5" key="2">
    <citation type="submission" date="2019-09" db="EMBL/GenBank/DDBJ databases">
        <authorList>
            <person name="Jin C."/>
        </authorList>
    </citation>
    <scope>NUCLEOTIDE SEQUENCE [LARGE SCALE GENOMIC DNA]</scope>
    <source>
        <strain evidence="4 5">BN140078</strain>
    </source>
</reference>
<dbReference type="Proteomes" id="UP000324611">
    <property type="component" value="Unassembled WGS sequence"/>
</dbReference>
<gene>
    <name evidence="4" type="ORF">F0L74_15450</name>
</gene>
<dbReference type="PANTHER" id="PTHR30273">
    <property type="entry name" value="PERIPLASMIC SIGNAL SENSOR AND SIGMA FACTOR ACTIVATOR FECR-RELATED"/>
    <property type="match status" value="1"/>
</dbReference>
<dbReference type="GO" id="GO:0016989">
    <property type="term" value="F:sigma factor antagonist activity"/>
    <property type="evidence" value="ECO:0007669"/>
    <property type="project" value="TreeGrafter"/>
</dbReference>
<feature type="domain" description="Protein FecR C-terminal" evidence="3">
    <location>
        <begin position="320"/>
        <end position="387"/>
    </location>
</feature>
<evidence type="ECO:0000259" key="2">
    <source>
        <dbReference type="Pfam" id="PF04773"/>
    </source>
</evidence>
<feature type="transmembrane region" description="Helical" evidence="1">
    <location>
        <begin position="83"/>
        <end position="104"/>
    </location>
</feature>
<dbReference type="InterPro" id="IPR012373">
    <property type="entry name" value="Ferrdict_sens_TM"/>
</dbReference>
<dbReference type="RefSeq" id="WP_149838815.1">
    <property type="nucleotide sequence ID" value="NZ_VUOC01000003.1"/>
</dbReference>
<name>A0A5B2VRQ4_9BACT</name>
<evidence type="ECO:0000256" key="1">
    <source>
        <dbReference type="SAM" id="Phobius"/>
    </source>
</evidence>
<dbReference type="InterPro" id="IPR006860">
    <property type="entry name" value="FecR"/>
</dbReference>
<evidence type="ECO:0000313" key="5">
    <source>
        <dbReference type="Proteomes" id="UP000324611"/>
    </source>
</evidence>
<dbReference type="Gene3D" id="2.60.120.1440">
    <property type="match status" value="1"/>
</dbReference>
<dbReference type="EMBL" id="VUOC01000003">
    <property type="protein sequence ID" value="KAA2241300.1"/>
    <property type="molecule type" value="Genomic_DNA"/>
</dbReference>
<comment type="caution">
    <text evidence="4">The sequence shown here is derived from an EMBL/GenBank/DDBJ whole genome shotgun (WGS) entry which is preliminary data.</text>
</comment>
<keyword evidence="1" id="KW-1133">Transmembrane helix</keyword>
<keyword evidence="1" id="KW-0812">Transmembrane</keyword>